<name>A0A913X0A3_EXADI</name>
<dbReference type="OMA" id="HTQHHEN"/>
<dbReference type="GO" id="GO:0003676">
    <property type="term" value="F:nucleic acid binding"/>
    <property type="evidence" value="ECO:0007669"/>
    <property type="project" value="InterPro"/>
</dbReference>
<dbReference type="PANTHER" id="PTHR33223">
    <property type="entry name" value="CCHC-TYPE DOMAIN-CONTAINING PROTEIN"/>
    <property type="match status" value="1"/>
</dbReference>
<dbReference type="InterPro" id="IPR005162">
    <property type="entry name" value="Retrotrans_gag_dom"/>
</dbReference>
<feature type="region of interest" description="Disordered" evidence="1">
    <location>
        <begin position="243"/>
        <end position="324"/>
    </location>
</feature>
<organism evidence="3 4">
    <name type="scientific">Exaiptasia diaphana</name>
    <name type="common">Tropical sea anemone</name>
    <name type="synonym">Aiptasia pulchella</name>
    <dbReference type="NCBI Taxonomy" id="2652724"/>
    <lineage>
        <taxon>Eukaryota</taxon>
        <taxon>Metazoa</taxon>
        <taxon>Cnidaria</taxon>
        <taxon>Anthozoa</taxon>
        <taxon>Hexacorallia</taxon>
        <taxon>Actiniaria</taxon>
        <taxon>Aiptasiidae</taxon>
        <taxon>Exaiptasia</taxon>
    </lineage>
</organism>
<dbReference type="PANTHER" id="PTHR33223:SF6">
    <property type="entry name" value="CCHC-TYPE DOMAIN-CONTAINING PROTEIN"/>
    <property type="match status" value="1"/>
</dbReference>
<feature type="region of interest" description="Disordered" evidence="1">
    <location>
        <begin position="366"/>
        <end position="419"/>
    </location>
</feature>
<reference evidence="3" key="1">
    <citation type="submission" date="2022-11" db="UniProtKB">
        <authorList>
            <consortium name="EnsemblMetazoa"/>
        </authorList>
    </citation>
    <scope>IDENTIFICATION</scope>
</reference>
<dbReference type="RefSeq" id="XP_020896901.1">
    <property type="nucleotide sequence ID" value="XM_021041242.2"/>
</dbReference>
<evidence type="ECO:0000313" key="4">
    <source>
        <dbReference type="Proteomes" id="UP000887567"/>
    </source>
</evidence>
<dbReference type="GeneID" id="110235749"/>
<evidence type="ECO:0000259" key="2">
    <source>
        <dbReference type="Pfam" id="PF03732"/>
    </source>
</evidence>
<dbReference type="InterPro" id="IPR036875">
    <property type="entry name" value="Znf_CCHC_sf"/>
</dbReference>
<dbReference type="SUPFAM" id="SSF57756">
    <property type="entry name" value="Retrovirus zinc finger-like domains"/>
    <property type="match status" value="1"/>
</dbReference>
<protein>
    <recommendedName>
        <fullName evidence="2">Retrotransposon gag domain-containing protein</fullName>
    </recommendedName>
</protein>
<sequence length="419" mass="47872">MVTVTDLKTLNDSLVNAFKLSLQDVQTTLHTQHHENQGKIAALENIFENSGNSPLAKGPAGFQRAPIFRGEGENAQAFLDQFKLYADLFNWSPEQRLQGFPLSLTGSAQVWYFTLDKTKFTTYAQLTDLFRQHFLSPTDNWLLRQELNQRKQKKGESLSEYAAFIRQRCLRLAIPDAEAMHYFIQGLEPSLRAYVILQQPTSLDAAEQVAKIKNCVKESEVTALSISDVMALQRNFITELQKDGFLQNPNAQTPQQDRRSQNGPPPRRGNFGPVPERPQYDSSNQLRRIIREELRAQRDSQPLRFNAKGNFGRATRTTHGDPICSYCSKVGHAYRSCRARMRDAQQTTRPDLQQNYRAFSQQRNYYPSNQTQSPSYTQHQQSGPSYAANPPSRPFYTQSTPPHTSYQRNPPSRQPNPLN</sequence>
<evidence type="ECO:0000313" key="3">
    <source>
        <dbReference type="EnsemblMetazoa" id="XP_020896901.1"/>
    </source>
</evidence>
<feature type="compositionally biased region" description="Polar residues" evidence="1">
    <location>
        <begin position="395"/>
        <end position="411"/>
    </location>
</feature>
<dbReference type="Proteomes" id="UP000887567">
    <property type="component" value="Unplaced"/>
</dbReference>
<feature type="compositionally biased region" description="Polar residues" evidence="1">
    <location>
        <begin position="366"/>
        <end position="384"/>
    </location>
</feature>
<dbReference type="OrthoDB" id="6086417at2759"/>
<evidence type="ECO:0000256" key="1">
    <source>
        <dbReference type="SAM" id="MobiDB-lite"/>
    </source>
</evidence>
<dbReference type="EnsemblMetazoa" id="XM_021041242.2">
    <property type="protein sequence ID" value="XP_020896901.1"/>
    <property type="gene ID" value="LOC110235749"/>
</dbReference>
<dbReference type="AlphaFoldDB" id="A0A913X0A3"/>
<feature type="compositionally biased region" description="Basic and acidic residues" evidence="1">
    <location>
        <begin position="289"/>
        <end position="298"/>
    </location>
</feature>
<dbReference type="GO" id="GO:0008270">
    <property type="term" value="F:zinc ion binding"/>
    <property type="evidence" value="ECO:0007669"/>
    <property type="project" value="InterPro"/>
</dbReference>
<proteinExistence type="predicted"/>
<dbReference type="KEGG" id="epa:110235749"/>
<accession>A0A913X0A3</accession>
<feature type="domain" description="Retrotransposon gag" evidence="2">
    <location>
        <begin position="100"/>
        <end position="188"/>
    </location>
</feature>
<keyword evidence="4" id="KW-1185">Reference proteome</keyword>
<dbReference type="Pfam" id="PF03732">
    <property type="entry name" value="Retrotrans_gag"/>
    <property type="match status" value="1"/>
</dbReference>